<dbReference type="Proteomes" id="UP001201812">
    <property type="component" value="Unassembled WGS sequence"/>
</dbReference>
<keyword evidence="2" id="KW-1185">Reference proteome</keyword>
<evidence type="ECO:0000313" key="1">
    <source>
        <dbReference type="EMBL" id="KAI1723833.1"/>
    </source>
</evidence>
<accession>A0AAD4R5D0</accession>
<name>A0AAD4R5D0_9BILA</name>
<sequence length="85" mass="9340">MPRIEPLISLLGGIPGAATSARSDLSFQPDDLDERLQRMANGSNDGGGVCQNNNNGSWINGSWFKDRFVFLPPTTFLTLDRTSRK</sequence>
<proteinExistence type="predicted"/>
<dbReference type="EMBL" id="JAKKPZ010000003">
    <property type="protein sequence ID" value="KAI1723833.1"/>
    <property type="molecule type" value="Genomic_DNA"/>
</dbReference>
<comment type="caution">
    <text evidence="1">The sequence shown here is derived from an EMBL/GenBank/DDBJ whole genome shotgun (WGS) entry which is preliminary data.</text>
</comment>
<dbReference type="AlphaFoldDB" id="A0AAD4R5D0"/>
<reference evidence="1" key="1">
    <citation type="submission" date="2022-01" db="EMBL/GenBank/DDBJ databases">
        <title>Genome Sequence Resource for Two Populations of Ditylenchus destructor, the Migratory Endoparasitic Phytonematode.</title>
        <authorList>
            <person name="Zhang H."/>
            <person name="Lin R."/>
            <person name="Xie B."/>
        </authorList>
    </citation>
    <scope>NUCLEOTIDE SEQUENCE</scope>
    <source>
        <strain evidence="1">BazhouSP</strain>
    </source>
</reference>
<gene>
    <name evidence="1" type="ORF">DdX_04010</name>
</gene>
<organism evidence="1 2">
    <name type="scientific">Ditylenchus destructor</name>
    <dbReference type="NCBI Taxonomy" id="166010"/>
    <lineage>
        <taxon>Eukaryota</taxon>
        <taxon>Metazoa</taxon>
        <taxon>Ecdysozoa</taxon>
        <taxon>Nematoda</taxon>
        <taxon>Chromadorea</taxon>
        <taxon>Rhabditida</taxon>
        <taxon>Tylenchina</taxon>
        <taxon>Tylenchomorpha</taxon>
        <taxon>Sphaerularioidea</taxon>
        <taxon>Anguinidae</taxon>
        <taxon>Anguininae</taxon>
        <taxon>Ditylenchus</taxon>
    </lineage>
</organism>
<evidence type="ECO:0000313" key="2">
    <source>
        <dbReference type="Proteomes" id="UP001201812"/>
    </source>
</evidence>
<protein>
    <submittedName>
        <fullName evidence="1">Uncharacterized protein</fullName>
    </submittedName>
</protein>